<protein>
    <submittedName>
        <fullName evidence="1">Type VI secretion system tip protein VgrG</fullName>
    </submittedName>
</protein>
<comment type="caution">
    <text evidence="1">The sequence shown here is derived from an EMBL/GenBank/DDBJ whole genome shotgun (WGS) entry which is preliminary data.</text>
</comment>
<dbReference type="Pfam" id="PF05954">
    <property type="entry name" value="Phage_GPD"/>
    <property type="match status" value="1"/>
</dbReference>
<evidence type="ECO:0000313" key="1">
    <source>
        <dbReference type="EMBL" id="RAI64692.1"/>
    </source>
</evidence>
<dbReference type="InterPro" id="IPR006533">
    <property type="entry name" value="T6SS_Vgr_RhsGE"/>
</dbReference>
<dbReference type="NCBIfam" id="TIGR03361">
    <property type="entry name" value="VI_Rhs_Vgr"/>
    <property type="match status" value="1"/>
</dbReference>
<dbReference type="Gene3D" id="2.30.110.50">
    <property type="match status" value="1"/>
</dbReference>
<dbReference type="SUPFAM" id="SSF69279">
    <property type="entry name" value="Phage tail proteins"/>
    <property type="match status" value="2"/>
</dbReference>
<evidence type="ECO:0000313" key="2">
    <source>
        <dbReference type="Proteomes" id="UP000249493"/>
    </source>
</evidence>
<name>A0A327MQI4_PSEFL</name>
<dbReference type="InterPro" id="IPR017847">
    <property type="entry name" value="T6SS_RhsGE_Vgr_subset"/>
</dbReference>
<sequence length="473" mass="53391">MHNDKESPATLTLLDDDLSFQVVRFSGHEALNQPYRFDIEVIGLAPALNLERLLHQPAFLEFGHDQGIHGVLDSAGCEHRSGHRVAYKLVLVSRIQALDRQRCRRVFQHASVPMILRQLLEEHGLPADSYRFELATGHYPLRPFCIQYEETDLALLQRLCEEEGVHYHFEHHRDGHVLVLADDSLSFPQEPLLMPLRSDALDEHHEPVISELFQRHDAPLFPGCPSARNPGAPDISDGAANHAFATARHFPAREQQHRDQLSRRQLERLRCRHLQIHGQSNQGALRSGRIVQVAEHPLASFNDQWLVTEMRHQGCHASILLDDTAGMAPGYRNQFIAIPWSTEFRPALKQPRPSIPGYQPAQVCGPVGQPATVDENGRVQVILWPAIQSANEVSTGLWLPLALTTAEDWIDPARLPVAGSEVLVIFLDSDPDRPVLCTAMSPRPQPRHPRPREPRGDTRLLFDWLLNRSDLAP</sequence>
<dbReference type="Proteomes" id="UP000249493">
    <property type="component" value="Unassembled WGS sequence"/>
</dbReference>
<dbReference type="AlphaFoldDB" id="A0A327MQI4"/>
<dbReference type="Gene3D" id="4.10.220.110">
    <property type="match status" value="1"/>
</dbReference>
<reference evidence="1 2" key="1">
    <citation type="submission" date="2018-06" db="EMBL/GenBank/DDBJ databases">
        <authorList>
            <person name="Zhirakovskaya E."/>
        </authorList>
    </citation>
    <scope>NUCLEOTIDE SEQUENCE [LARGE SCALE GENOMIC DNA]</scope>
    <source>
        <strain evidence="1 2">LY3</strain>
    </source>
</reference>
<dbReference type="RefSeq" id="WP_111288024.1">
    <property type="nucleotide sequence ID" value="NZ_QLIN01000015.1"/>
</dbReference>
<dbReference type="NCBIfam" id="TIGR01646">
    <property type="entry name" value="vgr_GE"/>
    <property type="match status" value="1"/>
</dbReference>
<gene>
    <name evidence="1" type="ORF">DOZ80_26590</name>
</gene>
<dbReference type="InterPro" id="IPR037026">
    <property type="entry name" value="Vgr_OB-fold_dom_sf"/>
</dbReference>
<dbReference type="SUPFAM" id="SSF69255">
    <property type="entry name" value="gp5 N-terminal domain-like"/>
    <property type="match status" value="1"/>
</dbReference>
<dbReference type="Gene3D" id="3.55.50.10">
    <property type="entry name" value="Baseplate protein-like domains"/>
    <property type="match status" value="1"/>
</dbReference>
<dbReference type="EMBL" id="QLIN01000015">
    <property type="protein sequence ID" value="RAI64692.1"/>
    <property type="molecule type" value="Genomic_DNA"/>
</dbReference>
<proteinExistence type="predicted"/>
<dbReference type="Gene3D" id="2.40.50.230">
    <property type="entry name" value="Gp5 N-terminal domain"/>
    <property type="match status" value="1"/>
</dbReference>
<organism evidence="1 2">
    <name type="scientific">Pseudomonas fluorescens</name>
    <dbReference type="NCBI Taxonomy" id="294"/>
    <lineage>
        <taxon>Bacteria</taxon>
        <taxon>Pseudomonadati</taxon>
        <taxon>Pseudomonadota</taxon>
        <taxon>Gammaproteobacteria</taxon>
        <taxon>Pseudomonadales</taxon>
        <taxon>Pseudomonadaceae</taxon>
        <taxon>Pseudomonas</taxon>
    </lineage>
</organism>
<accession>A0A327MQI4</accession>